<evidence type="ECO:0000256" key="5">
    <source>
        <dbReference type="ARBA" id="ARBA00022722"/>
    </source>
</evidence>
<dbReference type="GO" id="GO:0003964">
    <property type="term" value="F:RNA-directed DNA polymerase activity"/>
    <property type="evidence" value="ECO:0007669"/>
    <property type="project" value="UniProtKB-KW"/>
</dbReference>
<dbReference type="FunFam" id="3.10.10.10:FF:000007">
    <property type="entry name" value="Retrovirus-related Pol polyprotein from transposon 17.6-like Protein"/>
    <property type="match status" value="1"/>
</dbReference>
<evidence type="ECO:0000256" key="1">
    <source>
        <dbReference type="ARBA" id="ARBA00012493"/>
    </source>
</evidence>
<keyword evidence="11" id="KW-0695">RNA-directed DNA polymerase</keyword>
<dbReference type="GO" id="GO:0042575">
    <property type="term" value="C:DNA polymerase complex"/>
    <property type="evidence" value="ECO:0007669"/>
    <property type="project" value="UniProtKB-ARBA"/>
</dbReference>
<dbReference type="PROSITE" id="PS50175">
    <property type="entry name" value="ASP_PROT_RETROV"/>
    <property type="match status" value="1"/>
</dbReference>
<dbReference type="InterPro" id="IPR021109">
    <property type="entry name" value="Peptidase_aspartic_dom_sf"/>
</dbReference>
<evidence type="ECO:0000256" key="6">
    <source>
        <dbReference type="ARBA" id="ARBA00022759"/>
    </source>
</evidence>
<sequence length="1317" mass="150172">MSEVSAVQIPVYNRSDPALWFIMCESTFKLAVPKPITESVTKFNYVVSHLPPEVASLVCDILMNPDATDPYTHLKTELINRSGESSQQEIRQLLSGEELGTRKPSELLRNMKRRAETLKVPETFMLKLFLQRLPTSVQTILAAVTDLTLDKAAEISDRILEVTPVPMEIHAVNKNNSNSMEEKLLSEIEKLNARIDKLEFSRSRSPFRRNRRKRKRRRIDATCSLPQTSRRLFIRDRISNISFLVDTGSDVSLIPANTYQKRNSSQQTLFAANSSTINVYGQKTLSLNFNLRRDFLWTFLIADVSIPILGADFLHYFELVPDLRNKCLRDTKTKLQSVGHLKYADLHSVQISISKDTIYHKLLKEFPSITKLPNPNQPVKHTTVHHIVTKGPPVVAKPRRLAPDRLKIAKSEFQNMMHLGHLRPSKSNYASPLHMVPKKGTLDWRPVGDYRALNSQTLKDKYPIPCIADFTAELHGSKIFSRIDLIKAYHQIPIHPEDIHKTAICTPFGLFESTRMQFGLCNASATFQRFIDEVTRGLPGVYSFVDDILIASKNHEDHYQHLKTLFSRLDEYGLCINVSKCIFGTSTIDFLGFNLSENGIKPLPDKVKCILDFPKPDTLTQLRRFLGMFNFYRCFIPKAAHILAPIVQFLEGHTNKKKSRSSVRKSFEQLKWNENAEQAFLAAKNAIAEATLLRHPIPGAQLSLWVDASDVAIGGTLSQLSQGKWEPIAFFSMKLNKKGREFQIYTDQKPLIYAFKQNPDKCSPRQLRHLDFISQYSTDIRHVQGSQNIVADALSRIEVDSITKSPILNFKEFARAQKDDSDIQKFLHNDASSLQLELKPCQTSNCNLLCDTSTGVPRPFVPTSFRKLIFDHLHNLSHPGIAASTKLISARYVWPGMKYQIKQWVRCCESCQRSKIQRHTKTPLGTFSLPDARFTHIHIDIVGPLPPSEGQIYLLTIIDRFSRWPEAIPIPDMRAKTICRAIFDTWISRFGCPSVVTSDQGSQLRSSMFVEFTRMLGTQKIKTTPYHPISNGIVERFHRHLKSAIKAHENEKWSELIPIILLGIRTAVKEDLQSSCSELVYGTTLRLPCDMIDVSDIPPCDIEFITDLRHRMQQLNPVATSAHCTDRFYIHPSLKSSSHIFLRVDRVQPPLRQPYTGPHKVLCRTDKTITVDINGRKTTVSLDRVKPAHLLPETALSPPPVIKNLKMLQIYVFSPLELQDDEPLDIRIKLGKETLYIDNWCHKRQYDAFCQILGSGMCLHLKQNELLRDVFQLGDPLIEDKTTVKNSKLQRHSAHLAACKARTKCLSKLRDKRADIL</sequence>
<dbReference type="PANTHER" id="PTHR37984:SF5">
    <property type="entry name" value="PROTEIN NYNRIN-LIKE"/>
    <property type="match status" value="1"/>
</dbReference>
<feature type="coiled-coil region" evidence="13">
    <location>
        <begin position="174"/>
        <end position="201"/>
    </location>
</feature>
<dbReference type="InterPro" id="IPR012337">
    <property type="entry name" value="RNaseH-like_sf"/>
</dbReference>
<dbReference type="GO" id="GO:0006508">
    <property type="term" value="P:proteolysis"/>
    <property type="evidence" value="ECO:0007669"/>
    <property type="project" value="UniProtKB-KW"/>
</dbReference>
<dbReference type="Gene3D" id="3.10.10.10">
    <property type="entry name" value="HIV Type 1 Reverse Transcriptase, subunit A, domain 1"/>
    <property type="match status" value="1"/>
</dbReference>
<dbReference type="FunFam" id="3.30.420.10:FF:000032">
    <property type="entry name" value="Retrovirus-related Pol polyprotein from transposon 297-like Protein"/>
    <property type="match status" value="1"/>
</dbReference>
<dbReference type="OrthoDB" id="6513537at2759"/>
<dbReference type="Pfam" id="PF23055">
    <property type="entry name" value="DUF7041"/>
    <property type="match status" value="1"/>
</dbReference>
<dbReference type="PROSITE" id="PS00141">
    <property type="entry name" value="ASP_PROTEASE"/>
    <property type="match status" value="1"/>
</dbReference>
<dbReference type="EC" id="2.7.7.49" evidence="1"/>
<dbReference type="GO" id="GO:0004190">
    <property type="term" value="F:aspartic-type endopeptidase activity"/>
    <property type="evidence" value="ECO:0007669"/>
    <property type="project" value="InterPro"/>
</dbReference>
<dbReference type="InterPro" id="IPR041577">
    <property type="entry name" value="RT_RNaseH_2"/>
</dbReference>
<dbReference type="InterPro" id="IPR001995">
    <property type="entry name" value="Peptidase_A2_cat"/>
</dbReference>
<evidence type="ECO:0000256" key="12">
    <source>
        <dbReference type="ARBA" id="ARBA00023268"/>
    </source>
</evidence>
<dbReference type="FunFam" id="2.40.70.10:FF:000130">
    <property type="entry name" value="Retrovirus-related Pol polyprotein from transposon opus-like Protein"/>
    <property type="match status" value="1"/>
</dbReference>
<evidence type="ECO:0000259" key="16">
    <source>
        <dbReference type="PROSITE" id="PS50994"/>
    </source>
</evidence>
<dbReference type="CDD" id="cd01647">
    <property type="entry name" value="RT_LTR"/>
    <property type="match status" value="1"/>
</dbReference>
<evidence type="ECO:0000313" key="17">
    <source>
        <dbReference type="EMBL" id="GBM70194.1"/>
    </source>
</evidence>
<feature type="domain" description="Peptidase A2" evidence="14">
    <location>
        <begin position="241"/>
        <end position="313"/>
    </location>
</feature>
<evidence type="ECO:0000256" key="7">
    <source>
        <dbReference type="ARBA" id="ARBA00022801"/>
    </source>
</evidence>
<dbReference type="FunFam" id="1.10.340.70:FF:000004">
    <property type="entry name" value="Retrovirus-related Pol polyprotein from transposon 297-like Protein"/>
    <property type="match status" value="1"/>
</dbReference>
<keyword evidence="13" id="KW-0175">Coiled coil</keyword>
<dbReference type="InterPro" id="IPR041588">
    <property type="entry name" value="Integrase_H2C2"/>
</dbReference>
<dbReference type="PROSITE" id="PS50878">
    <property type="entry name" value="RT_POL"/>
    <property type="match status" value="1"/>
</dbReference>
<keyword evidence="8" id="KW-0460">Magnesium</keyword>
<keyword evidence="6" id="KW-0255">Endonuclease</keyword>
<protein>
    <recommendedName>
        <fullName evidence="1">RNA-directed DNA polymerase</fullName>
        <ecNumber evidence="1">2.7.7.49</ecNumber>
    </recommendedName>
</protein>
<dbReference type="Pfam" id="PF17921">
    <property type="entry name" value="Integrase_H2C2"/>
    <property type="match status" value="1"/>
</dbReference>
<dbReference type="InterPro" id="IPR006921">
    <property type="entry name" value="Interferon-rel_develop_reg_C"/>
</dbReference>
<dbReference type="Pfam" id="PF04836">
    <property type="entry name" value="IFRD_C"/>
    <property type="match status" value="1"/>
</dbReference>
<dbReference type="InterPro" id="IPR050951">
    <property type="entry name" value="Retrovirus_Pol_polyprotein"/>
</dbReference>
<reference evidence="17 18" key="1">
    <citation type="journal article" date="2019" name="Sci. Rep.">
        <title>Orb-weaving spider Araneus ventricosus genome elucidates the spidroin gene catalogue.</title>
        <authorList>
            <person name="Kono N."/>
            <person name="Nakamura H."/>
            <person name="Ohtoshi R."/>
            <person name="Moran D.A.P."/>
            <person name="Shinohara A."/>
            <person name="Yoshida Y."/>
            <person name="Fujiwara M."/>
            <person name="Mori M."/>
            <person name="Tomita M."/>
            <person name="Arakawa K."/>
        </authorList>
    </citation>
    <scope>NUCLEOTIDE SEQUENCE [LARGE SCALE GENOMIC DNA]</scope>
</reference>
<dbReference type="Pfam" id="PF17919">
    <property type="entry name" value="RT_RNaseH_2"/>
    <property type="match status" value="1"/>
</dbReference>
<dbReference type="GO" id="GO:0004519">
    <property type="term" value="F:endonuclease activity"/>
    <property type="evidence" value="ECO:0007669"/>
    <property type="project" value="UniProtKB-KW"/>
</dbReference>
<dbReference type="InterPro" id="IPR043502">
    <property type="entry name" value="DNA/RNA_pol_sf"/>
</dbReference>
<keyword evidence="3" id="KW-0808">Transferase</keyword>
<feature type="domain" description="Reverse transcriptase" evidence="15">
    <location>
        <begin position="417"/>
        <end position="595"/>
    </location>
</feature>
<evidence type="ECO:0000259" key="14">
    <source>
        <dbReference type="PROSITE" id="PS50175"/>
    </source>
</evidence>
<keyword evidence="7" id="KW-0378">Hydrolase</keyword>
<dbReference type="Proteomes" id="UP000499080">
    <property type="component" value="Unassembled WGS sequence"/>
</dbReference>
<dbReference type="GO" id="GO:0015074">
    <property type="term" value="P:DNA integration"/>
    <property type="evidence" value="ECO:0007669"/>
    <property type="project" value="UniProtKB-KW"/>
</dbReference>
<evidence type="ECO:0000256" key="13">
    <source>
        <dbReference type="SAM" id="Coils"/>
    </source>
</evidence>
<evidence type="ECO:0000256" key="10">
    <source>
        <dbReference type="ARBA" id="ARBA00022908"/>
    </source>
</evidence>
<feature type="domain" description="Integrase catalytic" evidence="16">
    <location>
        <begin position="926"/>
        <end position="1096"/>
    </location>
</feature>
<evidence type="ECO:0000259" key="15">
    <source>
        <dbReference type="PROSITE" id="PS50878"/>
    </source>
</evidence>
<dbReference type="InterPro" id="IPR036397">
    <property type="entry name" value="RNaseH_sf"/>
</dbReference>
<dbReference type="SUPFAM" id="SSF56672">
    <property type="entry name" value="DNA/RNA polymerases"/>
    <property type="match status" value="1"/>
</dbReference>
<evidence type="ECO:0000256" key="11">
    <source>
        <dbReference type="ARBA" id="ARBA00022918"/>
    </source>
</evidence>
<accession>A0A4Y2HXE6</accession>
<keyword evidence="18" id="KW-1185">Reference proteome</keyword>
<name>A0A4Y2HXE6_ARAVE</name>
<dbReference type="Gene3D" id="1.10.340.70">
    <property type="match status" value="1"/>
</dbReference>
<dbReference type="InterPro" id="IPR001969">
    <property type="entry name" value="Aspartic_peptidase_AS"/>
</dbReference>
<dbReference type="InterPro" id="IPR001584">
    <property type="entry name" value="Integrase_cat-core"/>
</dbReference>
<dbReference type="Gene3D" id="2.40.70.10">
    <property type="entry name" value="Acid Proteases"/>
    <property type="match status" value="1"/>
</dbReference>
<dbReference type="EMBL" id="BGPR01002235">
    <property type="protein sequence ID" value="GBM70194.1"/>
    <property type="molecule type" value="Genomic_DNA"/>
</dbReference>
<gene>
    <name evidence="17" type="primary">TY3B-G_304</name>
    <name evidence="17" type="ORF">AVEN_176636_1</name>
</gene>
<keyword evidence="10" id="KW-0229">DNA integration</keyword>
<dbReference type="InterPro" id="IPR000477">
    <property type="entry name" value="RT_dom"/>
</dbReference>
<keyword evidence="9" id="KW-0694">RNA-binding</keyword>
<dbReference type="SUPFAM" id="SSF50630">
    <property type="entry name" value="Acid proteases"/>
    <property type="match status" value="1"/>
</dbReference>
<dbReference type="PANTHER" id="PTHR37984">
    <property type="entry name" value="PROTEIN CBG26694"/>
    <property type="match status" value="1"/>
</dbReference>
<keyword evidence="5" id="KW-0540">Nuclease</keyword>
<dbReference type="Pfam" id="PF00078">
    <property type="entry name" value="RVT_1"/>
    <property type="match status" value="1"/>
</dbReference>
<keyword evidence="2" id="KW-0645">Protease</keyword>
<dbReference type="Gene3D" id="3.30.70.270">
    <property type="match status" value="2"/>
</dbReference>
<keyword evidence="4" id="KW-0548">Nucleotidyltransferase</keyword>
<dbReference type="SUPFAM" id="SSF53098">
    <property type="entry name" value="Ribonuclease H-like"/>
    <property type="match status" value="1"/>
</dbReference>
<evidence type="ECO:0000256" key="3">
    <source>
        <dbReference type="ARBA" id="ARBA00022679"/>
    </source>
</evidence>
<dbReference type="Pfam" id="PF00665">
    <property type="entry name" value="rve"/>
    <property type="match status" value="1"/>
</dbReference>
<dbReference type="GO" id="GO:0003723">
    <property type="term" value="F:RNA binding"/>
    <property type="evidence" value="ECO:0007669"/>
    <property type="project" value="UniProtKB-KW"/>
</dbReference>
<proteinExistence type="predicted"/>
<organism evidence="17 18">
    <name type="scientific">Araneus ventricosus</name>
    <name type="common">Orbweaver spider</name>
    <name type="synonym">Epeira ventricosa</name>
    <dbReference type="NCBI Taxonomy" id="182803"/>
    <lineage>
        <taxon>Eukaryota</taxon>
        <taxon>Metazoa</taxon>
        <taxon>Ecdysozoa</taxon>
        <taxon>Arthropoda</taxon>
        <taxon>Chelicerata</taxon>
        <taxon>Arachnida</taxon>
        <taxon>Araneae</taxon>
        <taxon>Araneomorphae</taxon>
        <taxon>Entelegynae</taxon>
        <taxon>Araneoidea</taxon>
        <taxon>Araneidae</taxon>
        <taxon>Araneus</taxon>
    </lineage>
</organism>
<evidence type="ECO:0000256" key="4">
    <source>
        <dbReference type="ARBA" id="ARBA00022695"/>
    </source>
</evidence>
<dbReference type="InterPro" id="IPR043128">
    <property type="entry name" value="Rev_trsase/Diguanyl_cyclase"/>
</dbReference>
<dbReference type="Gene3D" id="3.30.420.10">
    <property type="entry name" value="Ribonuclease H-like superfamily/Ribonuclease H"/>
    <property type="match status" value="1"/>
</dbReference>
<comment type="caution">
    <text evidence="17">The sequence shown here is derived from an EMBL/GenBank/DDBJ whole genome shotgun (WGS) entry which is preliminary data.</text>
</comment>
<evidence type="ECO:0000256" key="8">
    <source>
        <dbReference type="ARBA" id="ARBA00022842"/>
    </source>
</evidence>
<dbReference type="InterPro" id="IPR055469">
    <property type="entry name" value="DUF7041"/>
</dbReference>
<evidence type="ECO:0000313" key="18">
    <source>
        <dbReference type="Proteomes" id="UP000499080"/>
    </source>
</evidence>
<dbReference type="PROSITE" id="PS50994">
    <property type="entry name" value="INTEGRASE"/>
    <property type="match status" value="1"/>
</dbReference>
<dbReference type="CDD" id="cd09274">
    <property type="entry name" value="RNase_HI_RT_Ty3"/>
    <property type="match status" value="1"/>
</dbReference>
<keyword evidence="12" id="KW-0511">Multifunctional enzyme</keyword>
<evidence type="ECO:0000256" key="2">
    <source>
        <dbReference type="ARBA" id="ARBA00022670"/>
    </source>
</evidence>
<evidence type="ECO:0000256" key="9">
    <source>
        <dbReference type="ARBA" id="ARBA00022884"/>
    </source>
</evidence>